<name>A0A841BCP4_9PSEU</name>
<evidence type="ECO:0000313" key="5">
    <source>
        <dbReference type="Proteomes" id="UP000580861"/>
    </source>
</evidence>
<organism evidence="4 5">
    <name type="scientific">Amycolatopsis umgeniensis</name>
    <dbReference type="NCBI Taxonomy" id="336628"/>
    <lineage>
        <taxon>Bacteria</taxon>
        <taxon>Bacillati</taxon>
        <taxon>Actinomycetota</taxon>
        <taxon>Actinomycetes</taxon>
        <taxon>Pseudonocardiales</taxon>
        <taxon>Pseudonocardiaceae</taxon>
        <taxon>Amycolatopsis</taxon>
    </lineage>
</organism>
<evidence type="ECO:0000313" key="4">
    <source>
        <dbReference type="EMBL" id="MBB5856488.1"/>
    </source>
</evidence>
<dbReference type="PROSITE" id="PS51257">
    <property type="entry name" value="PROKAR_LIPOPROTEIN"/>
    <property type="match status" value="1"/>
</dbReference>
<dbReference type="Gene3D" id="3.40.50.720">
    <property type="entry name" value="NAD(P)-binding Rossmann-like Domain"/>
    <property type="match status" value="1"/>
</dbReference>
<feature type="compositionally biased region" description="Polar residues" evidence="2">
    <location>
        <begin position="219"/>
        <end position="240"/>
    </location>
</feature>
<dbReference type="EMBL" id="JACHMX010000001">
    <property type="protein sequence ID" value="MBB5856488.1"/>
    <property type="molecule type" value="Genomic_DNA"/>
</dbReference>
<evidence type="ECO:0000256" key="1">
    <source>
        <dbReference type="ARBA" id="ARBA00023002"/>
    </source>
</evidence>
<dbReference type="GO" id="GO:0005737">
    <property type="term" value="C:cytoplasm"/>
    <property type="evidence" value="ECO:0007669"/>
    <property type="project" value="TreeGrafter"/>
</dbReference>
<dbReference type="GO" id="GO:0016491">
    <property type="term" value="F:oxidoreductase activity"/>
    <property type="evidence" value="ECO:0007669"/>
    <property type="project" value="UniProtKB-KW"/>
</dbReference>
<feature type="domain" description="NADP-dependent oxidoreductase" evidence="3">
    <location>
        <begin position="17"/>
        <end position="115"/>
    </location>
</feature>
<evidence type="ECO:0000259" key="3">
    <source>
        <dbReference type="Pfam" id="PF00248"/>
    </source>
</evidence>
<reference evidence="4 5" key="1">
    <citation type="submission" date="2020-08" db="EMBL/GenBank/DDBJ databases">
        <title>Sequencing the genomes of 1000 actinobacteria strains.</title>
        <authorList>
            <person name="Klenk H.-P."/>
        </authorList>
    </citation>
    <scope>NUCLEOTIDE SEQUENCE [LARGE SCALE GENOMIC DNA]</scope>
    <source>
        <strain evidence="4 5">DSM 45272</strain>
    </source>
</reference>
<feature type="region of interest" description="Disordered" evidence="2">
    <location>
        <begin position="210"/>
        <end position="263"/>
    </location>
</feature>
<keyword evidence="5" id="KW-1185">Reference proteome</keyword>
<keyword evidence="1" id="KW-0560">Oxidoreductase</keyword>
<proteinExistence type="predicted"/>
<dbReference type="Gene3D" id="3.20.20.100">
    <property type="entry name" value="NADP-dependent oxidoreductase domain"/>
    <property type="match status" value="1"/>
</dbReference>
<evidence type="ECO:0000256" key="2">
    <source>
        <dbReference type="SAM" id="MobiDB-lite"/>
    </source>
</evidence>
<dbReference type="RefSeq" id="WP_246480872.1">
    <property type="nucleotide sequence ID" value="NZ_JACHMX010000001.1"/>
</dbReference>
<dbReference type="AlphaFoldDB" id="A0A841BCP4"/>
<dbReference type="InterPro" id="IPR023210">
    <property type="entry name" value="NADP_OxRdtase_dom"/>
</dbReference>
<dbReference type="PANTHER" id="PTHR43625">
    <property type="entry name" value="AFLATOXIN B1 ALDEHYDE REDUCTASE"/>
    <property type="match status" value="1"/>
</dbReference>
<dbReference type="InterPro" id="IPR036291">
    <property type="entry name" value="NAD(P)-bd_dom_sf"/>
</dbReference>
<dbReference type="SUPFAM" id="SSF51735">
    <property type="entry name" value="NAD(P)-binding Rossmann-fold domains"/>
    <property type="match status" value="1"/>
</dbReference>
<dbReference type="InterPro" id="IPR050791">
    <property type="entry name" value="Aldo-Keto_reductase"/>
</dbReference>
<dbReference type="InterPro" id="IPR036812">
    <property type="entry name" value="NAD(P)_OxRdtase_dom_sf"/>
</dbReference>
<comment type="caution">
    <text evidence="4">The sequence shown here is derived from an EMBL/GenBank/DDBJ whole genome shotgun (WGS) entry which is preliminary data.</text>
</comment>
<dbReference type="Proteomes" id="UP000580861">
    <property type="component" value="Unassembled WGS sequence"/>
</dbReference>
<dbReference type="Gene3D" id="3.90.25.10">
    <property type="entry name" value="UDP-galactose 4-epimerase, domain 1"/>
    <property type="match status" value="1"/>
</dbReference>
<dbReference type="Pfam" id="PF00248">
    <property type="entry name" value="Aldo_ket_red"/>
    <property type="match status" value="1"/>
</dbReference>
<accession>A0A841BCP4</accession>
<dbReference type="PANTHER" id="PTHR43625:SF40">
    <property type="entry name" value="ALDO-KETO REDUCTASE YAKC [NADP(+)]"/>
    <property type="match status" value="1"/>
</dbReference>
<sequence length="263" mass="27748">MITRTTLGSPGLTVSAMGLGCMGMSESYGAADWDGGLAAIDRALELGVTFLDTADAYGTGHNEVLVGRAVHGRRERVQLATEFGIDRSAGDRARRIRGARDYVLRACDASLLRLGAWTCPPPTPSSGRSTYRGRYGQGDVVRGPYAQAAGAPIHPADFAGIAVAALTDDAHAGRTYPVTGPQSLTHAEQIALLAEALDRPLRYEELPVEQARTAMGPPTSCSTTGPATSTARHRSPTPSKGSPADRAAPMPQWAKDYRGDFLN</sequence>
<protein>
    <recommendedName>
        <fullName evidence="3">NADP-dependent oxidoreductase domain-containing protein</fullName>
    </recommendedName>
</protein>
<gene>
    <name evidence="4" type="ORF">HDA45_006575</name>
</gene>
<dbReference type="SUPFAM" id="SSF51430">
    <property type="entry name" value="NAD(P)-linked oxidoreductase"/>
    <property type="match status" value="1"/>
</dbReference>